<evidence type="ECO:0000256" key="1">
    <source>
        <dbReference type="SAM" id="MobiDB-lite"/>
    </source>
</evidence>
<feature type="compositionally biased region" description="Low complexity" evidence="1">
    <location>
        <begin position="507"/>
        <end position="518"/>
    </location>
</feature>
<feature type="compositionally biased region" description="Basic and acidic residues" evidence="1">
    <location>
        <begin position="550"/>
        <end position="564"/>
    </location>
</feature>
<feature type="compositionally biased region" description="Acidic residues" evidence="1">
    <location>
        <begin position="473"/>
        <end position="485"/>
    </location>
</feature>
<accession>A0AAW0BBA9</accession>
<proteinExistence type="predicted"/>
<feature type="compositionally biased region" description="Basic residues" evidence="1">
    <location>
        <begin position="451"/>
        <end position="466"/>
    </location>
</feature>
<feature type="region of interest" description="Disordered" evidence="1">
    <location>
        <begin position="1"/>
        <end position="95"/>
    </location>
</feature>
<feature type="compositionally biased region" description="Basic and acidic residues" evidence="1">
    <location>
        <begin position="575"/>
        <end position="595"/>
    </location>
</feature>
<feature type="compositionally biased region" description="Acidic residues" evidence="1">
    <location>
        <begin position="36"/>
        <end position="49"/>
    </location>
</feature>
<evidence type="ECO:0000313" key="3">
    <source>
        <dbReference type="Proteomes" id="UP001362999"/>
    </source>
</evidence>
<feature type="region of interest" description="Disordered" evidence="1">
    <location>
        <begin position="434"/>
        <end position="604"/>
    </location>
</feature>
<evidence type="ECO:0000313" key="2">
    <source>
        <dbReference type="EMBL" id="KAK7023209.1"/>
    </source>
</evidence>
<feature type="compositionally biased region" description="Polar residues" evidence="1">
    <location>
        <begin position="1"/>
        <end position="14"/>
    </location>
</feature>
<name>A0AAW0BBA9_9AGAR</name>
<comment type="caution">
    <text evidence="2">The sequence shown here is derived from an EMBL/GenBank/DDBJ whole genome shotgun (WGS) entry which is preliminary data.</text>
</comment>
<reference evidence="2 3" key="1">
    <citation type="journal article" date="2024" name="J Genomics">
        <title>Draft genome sequencing and assembly of Favolaschia claudopus CIRM-BRFM 2984 isolated from oak limbs.</title>
        <authorList>
            <person name="Navarro D."/>
            <person name="Drula E."/>
            <person name="Chaduli D."/>
            <person name="Cazenave R."/>
            <person name="Ahrendt S."/>
            <person name="Wang J."/>
            <person name="Lipzen A."/>
            <person name="Daum C."/>
            <person name="Barry K."/>
            <person name="Grigoriev I.V."/>
            <person name="Favel A."/>
            <person name="Rosso M.N."/>
            <person name="Martin F."/>
        </authorList>
    </citation>
    <scope>NUCLEOTIDE SEQUENCE [LARGE SCALE GENOMIC DNA]</scope>
    <source>
        <strain evidence="2 3">CIRM-BRFM 2984</strain>
    </source>
</reference>
<dbReference type="EMBL" id="JAWWNJ010000036">
    <property type="protein sequence ID" value="KAK7023209.1"/>
    <property type="molecule type" value="Genomic_DNA"/>
</dbReference>
<dbReference type="Proteomes" id="UP001362999">
    <property type="component" value="Unassembled WGS sequence"/>
</dbReference>
<organism evidence="2 3">
    <name type="scientific">Favolaschia claudopus</name>
    <dbReference type="NCBI Taxonomy" id="2862362"/>
    <lineage>
        <taxon>Eukaryota</taxon>
        <taxon>Fungi</taxon>
        <taxon>Dikarya</taxon>
        <taxon>Basidiomycota</taxon>
        <taxon>Agaricomycotina</taxon>
        <taxon>Agaricomycetes</taxon>
        <taxon>Agaricomycetidae</taxon>
        <taxon>Agaricales</taxon>
        <taxon>Marasmiineae</taxon>
        <taxon>Mycenaceae</taxon>
        <taxon>Favolaschia</taxon>
    </lineage>
</organism>
<keyword evidence="3" id="KW-1185">Reference proteome</keyword>
<dbReference type="AlphaFoldDB" id="A0AAW0BBA9"/>
<sequence>MPPASSTPNNTGNPNDKDASGLSSGSHDAIPPVLNGEEDDEGWEDEESGDEGKQHKSKKTTKPIPHLSPDSDEENLPAGGLSSWAERNPGKGFIPLQKRVKRVLGPEQRRTLKDARANRKRRAAALQEDILVHEESNNIAVTDLAAKHGFKEKLVRQRAGLAGGQKKRTRKPSLLRAKIHYLGKKVNRGLGPGEKVALEVLRQRALDENDPEFVDMSEARKKELIQGVLDYRELKVSGTRATNKAAQLGAEHSLERMNDEVQYLYRTCGMQGFSFFSKGHVQDTTNPRIIQSAGALDFIREVIGMDPMDFNAKFEQWACAKGDGQWFPGADTLKSMCSEVTRMIKSGLVIASKRQQCAMNYERYIQSVVLSYGCELIGWPKDVDWGPPNKISTVEKIRKLRDALKDGSCRWKVLNEKEKKRWRALYEEKVSSGEIVSEGRKKRSDSGKSRGPNKRTLGKVAGKGKQKSREEVPTDEDDDDDDEEWGGITGGAGGEEDDSEDVGGKAVRVTRSRQTVSKSSRKRKSGGDDEDEEDEEAEKEKEPPKKRKKSSEGPRGEKRNRKEVSEDEEEEEEATEGREKGVGEGEERKGREGEKGCSGGDSSW</sequence>
<feature type="compositionally biased region" description="Acidic residues" evidence="1">
    <location>
        <begin position="565"/>
        <end position="574"/>
    </location>
</feature>
<gene>
    <name evidence="2" type="ORF">R3P38DRAFT_2532054</name>
</gene>
<protein>
    <submittedName>
        <fullName evidence="2">Uncharacterized protein</fullName>
    </submittedName>
</protein>
<feature type="compositionally biased region" description="Acidic residues" evidence="1">
    <location>
        <begin position="528"/>
        <end position="537"/>
    </location>
</feature>